<dbReference type="GO" id="GO:0005524">
    <property type="term" value="F:ATP binding"/>
    <property type="evidence" value="ECO:0007669"/>
    <property type="project" value="UniProtKB-UniRule"/>
</dbReference>
<dbReference type="GO" id="GO:0012505">
    <property type="term" value="C:endomembrane system"/>
    <property type="evidence" value="ECO:0007669"/>
    <property type="project" value="UniProtKB-SubCell"/>
</dbReference>
<dbReference type="GO" id="GO:0043235">
    <property type="term" value="C:receptor complex"/>
    <property type="evidence" value="ECO:0007669"/>
    <property type="project" value="TreeGrafter"/>
</dbReference>
<dbReference type="PRINTS" id="PR00109">
    <property type="entry name" value="TYRKINASE"/>
</dbReference>
<evidence type="ECO:0000256" key="4">
    <source>
        <dbReference type="ARBA" id="ARBA00022741"/>
    </source>
</evidence>
<dbReference type="InterPro" id="IPR017441">
    <property type="entry name" value="Protein_kinase_ATP_BS"/>
</dbReference>
<comment type="subcellular location">
    <subcellularLocation>
        <location evidence="2">Endomembrane system</location>
    </subcellularLocation>
    <subcellularLocation>
        <location evidence="1">Membrane</location>
        <topology evidence="1">Single-pass membrane protein</topology>
    </subcellularLocation>
</comment>
<proteinExistence type="predicted"/>
<feature type="domain" description="Protein kinase" evidence="12">
    <location>
        <begin position="15"/>
        <end position="293"/>
    </location>
</feature>
<dbReference type="InterPro" id="IPR050122">
    <property type="entry name" value="RTK"/>
</dbReference>
<keyword evidence="4 10" id="KW-0547">Nucleotide-binding</keyword>
<feature type="region of interest" description="Disordered" evidence="11">
    <location>
        <begin position="737"/>
        <end position="769"/>
    </location>
</feature>
<dbReference type="GO" id="GO:0048468">
    <property type="term" value="P:cell development"/>
    <property type="evidence" value="ECO:0007669"/>
    <property type="project" value="UniProtKB-ARBA"/>
</dbReference>
<dbReference type="CDD" id="cd00192">
    <property type="entry name" value="PTKc"/>
    <property type="match status" value="1"/>
</dbReference>
<keyword evidence="8" id="KW-0829">Tyrosine-protein kinase</keyword>
<dbReference type="SUPFAM" id="SSF56112">
    <property type="entry name" value="Protein kinase-like (PK-like)"/>
    <property type="match status" value="1"/>
</dbReference>
<keyword evidence="7" id="KW-0472">Membrane</keyword>
<dbReference type="InterPro" id="IPR000719">
    <property type="entry name" value="Prot_kinase_dom"/>
</dbReference>
<dbReference type="OrthoDB" id="546826at2759"/>
<feature type="region of interest" description="Disordered" evidence="11">
    <location>
        <begin position="953"/>
        <end position="995"/>
    </location>
</feature>
<evidence type="ECO:0000256" key="10">
    <source>
        <dbReference type="PROSITE-ProRule" id="PRU10141"/>
    </source>
</evidence>
<feature type="compositionally biased region" description="Basic and acidic residues" evidence="11">
    <location>
        <begin position="497"/>
        <end position="506"/>
    </location>
</feature>
<dbReference type="PROSITE" id="PS00109">
    <property type="entry name" value="PROTEIN_KINASE_TYR"/>
    <property type="match status" value="1"/>
</dbReference>
<keyword evidence="5 13" id="KW-0418">Kinase</keyword>
<keyword evidence="3" id="KW-0808">Transferase</keyword>
<evidence type="ECO:0000256" key="7">
    <source>
        <dbReference type="ARBA" id="ARBA00023136"/>
    </source>
</evidence>
<feature type="compositionally biased region" description="Basic residues" evidence="11">
    <location>
        <begin position="478"/>
        <end position="489"/>
    </location>
</feature>
<evidence type="ECO:0000256" key="11">
    <source>
        <dbReference type="SAM" id="MobiDB-lite"/>
    </source>
</evidence>
<dbReference type="PANTHER" id="PTHR24416:SF617">
    <property type="entry name" value="RET ONCOGENE, ISOFORM A"/>
    <property type="match status" value="1"/>
</dbReference>
<dbReference type="STRING" id="667725.A0A0L0FIZ4"/>
<dbReference type="AlphaFoldDB" id="A0A0L0FIZ4"/>
<keyword evidence="14" id="KW-1185">Reference proteome</keyword>
<dbReference type="PROSITE" id="PS00107">
    <property type="entry name" value="PROTEIN_KINASE_ATP"/>
    <property type="match status" value="1"/>
</dbReference>
<evidence type="ECO:0000256" key="3">
    <source>
        <dbReference type="ARBA" id="ARBA00022679"/>
    </source>
</evidence>
<protein>
    <submittedName>
        <fullName evidence="13">TK protein kinase</fullName>
    </submittedName>
</protein>
<feature type="compositionally biased region" description="Polar residues" evidence="11">
    <location>
        <begin position="953"/>
        <end position="962"/>
    </location>
</feature>
<dbReference type="InterPro" id="IPR001245">
    <property type="entry name" value="Ser-Thr/Tyr_kinase_cat_dom"/>
</dbReference>
<evidence type="ECO:0000256" key="2">
    <source>
        <dbReference type="ARBA" id="ARBA00004308"/>
    </source>
</evidence>
<feature type="compositionally biased region" description="Polar residues" evidence="11">
    <location>
        <begin position="888"/>
        <end position="913"/>
    </location>
</feature>
<gene>
    <name evidence="13" type="ORF">SARC_10792</name>
</gene>
<dbReference type="Gene3D" id="1.10.510.10">
    <property type="entry name" value="Transferase(Phosphotransferase) domain 1"/>
    <property type="match status" value="1"/>
</dbReference>
<dbReference type="GO" id="GO:0005886">
    <property type="term" value="C:plasma membrane"/>
    <property type="evidence" value="ECO:0007669"/>
    <property type="project" value="TreeGrafter"/>
</dbReference>
<dbReference type="PANTHER" id="PTHR24416">
    <property type="entry name" value="TYROSINE-PROTEIN KINASE RECEPTOR"/>
    <property type="match status" value="1"/>
</dbReference>
<dbReference type="GeneID" id="25911296"/>
<dbReference type="Proteomes" id="UP000054560">
    <property type="component" value="Unassembled WGS sequence"/>
</dbReference>
<dbReference type="SMART" id="SM00219">
    <property type="entry name" value="TyrKc"/>
    <property type="match status" value="1"/>
</dbReference>
<dbReference type="InterPro" id="IPR008266">
    <property type="entry name" value="Tyr_kinase_AS"/>
</dbReference>
<reference evidence="13 14" key="1">
    <citation type="submission" date="2011-02" db="EMBL/GenBank/DDBJ databases">
        <title>The Genome Sequence of Sphaeroforma arctica JP610.</title>
        <authorList>
            <consortium name="The Broad Institute Genome Sequencing Platform"/>
            <person name="Russ C."/>
            <person name="Cuomo C."/>
            <person name="Young S.K."/>
            <person name="Zeng Q."/>
            <person name="Gargeya S."/>
            <person name="Alvarado L."/>
            <person name="Berlin A."/>
            <person name="Chapman S.B."/>
            <person name="Chen Z."/>
            <person name="Freedman E."/>
            <person name="Gellesch M."/>
            <person name="Goldberg J."/>
            <person name="Griggs A."/>
            <person name="Gujja S."/>
            <person name="Heilman E."/>
            <person name="Heiman D."/>
            <person name="Howarth C."/>
            <person name="Mehta T."/>
            <person name="Neiman D."/>
            <person name="Pearson M."/>
            <person name="Roberts A."/>
            <person name="Saif S."/>
            <person name="Shea T."/>
            <person name="Shenoy N."/>
            <person name="Sisk P."/>
            <person name="Stolte C."/>
            <person name="Sykes S."/>
            <person name="White J."/>
            <person name="Yandava C."/>
            <person name="Burger G."/>
            <person name="Gray M.W."/>
            <person name="Holland P.W.H."/>
            <person name="King N."/>
            <person name="Lang F.B.F."/>
            <person name="Roger A.J."/>
            <person name="Ruiz-Trillo I."/>
            <person name="Haas B."/>
            <person name="Nusbaum C."/>
            <person name="Birren B."/>
        </authorList>
    </citation>
    <scope>NUCLEOTIDE SEQUENCE [LARGE SCALE GENOMIC DNA]</scope>
    <source>
        <strain evidence="13 14">JP610</strain>
    </source>
</reference>
<name>A0A0L0FIZ4_9EUKA</name>
<dbReference type="GO" id="GO:0007169">
    <property type="term" value="P:cell surface receptor protein tyrosine kinase signaling pathway"/>
    <property type="evidence" value="ECO:0007669"/>
    <property type="project" value="TreeGrafter"/>
</dbReference>
<dbReference type="InterPro" id="IPR020635">
    <property type="entry name" value="Tyr_kinase_cat_dom"/>
</dbReference>
<accession>A0A0L0FIZ4</accession>
<dbReference type="InterPro" id="IPR011009">
    <property type="entry name" value="Kinase-like_dom_sf"/>
</dbReference>
<dbReference type="PROSITE" id="PS50011">
    <property type="entry name" value="PROTEIN_KINASE_DOM"/>
    <property type="match status" value="1"/>
</dbReference>
<evidence type="ECO:0000256" key="9">
    <source>
        <dbReference type="ARBA" id="ARBA00051243"/>
    </source>
</evidence>
<evidence type="ECO:0000313" key="13">
    <source>
        <dbReference type="EMBL" id="KNC76725.1"/>
    </source>
</evidence>
<feature type="region of interest" description="Disordered" evidence="11">
    <location>
        <begin position="861"/>
        <end position="913"/>
    </location>
</feature>
<dbReference type="EMBL" id="KQ242987">
    <property type="protein sequence ID" value="KNC76725.1"/>
    <property type="molecule type" value="Genomic_DNA"/>
</dbReference>
<feature type="compositionally biased region" description="Basic and acidic residues" evidence="11">
    <location>
        <begin position="737"/>
        <end position="749"/>
    </location>
</feature>
<dbReference type="GO" id="GO:0050793">
    <property type="term" value="P:regulation of developmental process"/>
    <property type="evidence" value="ECO:0007669"/>
    <property type="project" value="UniProtKB-ARBA"/>
</dbReference>
<comment type="catalytic activity">
    <reaction evidence="9">
        <text>L-tyrosyl-[protein] + ATP = O-phospho-L-tyrosyl-[protein] + ADP + H(+)</text>
        <dbReference type="Rhea" id="RHEA:10596"/>
        <dbReference type="Rhea" id="RHEA-COMP:10136"/>
        <dbReference type="Rhea" id="RHEA-COMP:20101"/>
        <dbReference type="ChEBI" id="CHEBI:15378"/>
        <dbReference type="ChEBI" id="CHEBI:30616"/>
        <dbReference type="ChEBI" id="CHEBI:46858"/>
        <dbReference type="ChEBI" id="CHEBI:61978"/>
        <dbReference type="ChEBI" id="CHEBI:456216"/>
        <dbReference type="EC" id="2.7.10.1"/>
    </reaction>
</comment>
<sequence length="1207" mass="132858">MKARRSDSAILPRNITKLEVIGNGNFGVVYSGWLRDDDMRKESPVAIKELKGRLAKEGDDDDDEGEFLKEALLMKKLDHPNVMSCVGISVGPATCIVLEVMSMGDLRTYLTTQDERQTTVTIAEKYYFAFQIARGMRYLQNQNIVHRDLAARNCMLSHATNSTFEYPVLKVTDFGMSRMLDGDKEYYHMEQKGQVPARWTALEGLLQQKFSWASDVWSYGVVLWELFDTDSTLPYNGMNLFQLVEYLKEDKRLLQPNECPLDAYEIMIRCWRRNHEDRPDFEDLSVNVGHLFVPHCKSTYAVRNEDGDTYLEDIRRKASLGQSNSTLSSSSKQSSFLLRQRANSNLLKSPCMGKEKPTLTNSVSMPDGDTLANVRHSLQEQVHRFTRSHNHSLNTNSAHGQMGGQGLSLDTHTHNHNHHPLKHARSHKHILKHNYMQAQKSHERLTPTSTQKSHERLAPTSTDTLAQRRGSGSDSERRGRRMSTRHIRSRTLSQRSAKRDSHDIHTSTHSPLPSHPSPIIKHHSNPMNNNYLSPITKHHRVHSNCAHTLQRSASAQHEPTDKLSSNLNYSTLSSGLCGSHQTGGDGMVSDGTYVSMGDIASAQRTPVRTRTHTRSHSIGLQSPVRVHTHARTRTHSHLAVVALDHRPGPRAHRCRLSGTSCTVNETCAPEACVGAPPCAHSAGPIGGSASPVVSDHMYSVIGGGAVGPPTPSLSRGRARSLTDSEIADRLCEYDSEADSRVDSHTEDVHTGSTCIDIGTPAAEEGGDTDREVDVQSMTLDSSRFVEATDGLRSDQVYYVVDPLPVRRTRPHSAIQMSDGTLSGRIAGARGQAHTRNPDHPHQMPSPYLQTHTYSRMDAHRPMDIHGDTRTHTPTRRRDTPSRAMSRMLHNTLSASEGEQGSGYESASARNHGNYQPYADEWPTDYYSSTESIPQTPRPSVTDSGAIVWSVHTPQPTTDARSNTHTTPAHTTTTTTTGAPSASTSASTPTPGVHDAPIDAHSSDQGGLQAHAHYHASSEFGDPNYNSGYDVMRDPPSSYEFEAVGVAAPPSHESAQLPHTADDCVNLDDPESCEALSRYVDMGQRPKSMGRGASMDCTRNGIRRTAENGTRSSYTQGFGAANKEKGVEVGPHHRGERTGKIGVYNSHESAPYGGAHQVQKNKAGTLDRSDTRNMATMVSAGGSGSGDDEVVFVGCDEPSSTPLHYLQR</sequence>
<feature type="region of interest" description="Disordered" evidence="11">
    <location>
        <begin position="438"/>
        <end position="529"/>
    </location>
</feature>
<feature type="compositionally biased region" description="Basic and acidic residues" evidence="11">
    <location>
        <begin position="861"/>
        <end position="880"/>
    </location>
</feature>
<evidence type="ECO:0000259" key="12">
    <source>
        <dbReference type="PROSITE" id="PS50011"/>
    </source>
</evidence>
<dbReference type="Pfam" id="PF07714">
    <property type="entry name" value="PK_Tyr_Ser-Thr"/>
    <property type="match status" value="1"/>
</dbReference>
<keyword evidence="6 10" id="KW-0067">ATP-binding</keyword>
<dbReference type="GO" id="GO:0004714">
    <property type="term" value="F:transmembrane receptor protein tyrosine kinase activity"/>
    <property type="evidence" value="ECO:0007669"/>
    <property type="project" value="UniProtKB-EC"/>
</dbReference>
<evidence type="ECO:0000256" key="5">
    <source>
        <dbReference type="ARBA" id="ARBA00022777"/>
    </source>
</evidence>
<organism evidence="13 14">
    <name type="scientific">Sphaeroforma arctica JP610</name>
    <dbReference type="NCBI Taxonomy" id="667725"/>
    <lineage>
        <taxon>Eukaryota</taxon>
        <taxon>Ichthyosporea</taxon>
        <taxon>Ichthyophonida</taxon>
        <taxon>Sphaeroforma</taxon>
    </lineage>
</organism>
<feature type="binding site" evidence="10">
    <location>
        <position position="48"/>
    </location>
    <ligand>
        <name>ATP</name>
        <dbReference type="ChEBI" id="CHEBI:30616"/>
    </ligand>
</feature>
<dbReference type="FunFam" id="1.10.510.10:FF:001512">
    <property type="entry name" value="Receptor tyrosine-protein kinase erbB-2"/>
    <property type="match status" value="1"/>
</dbReference>
<evidence type="ECO:0000256" key="1">
    <source>
        <dbReference type="ARBA" id="ARBA00004167"/>
    </source>
</evidence>
<dbReference type="RefSeq" id="XP_014150627.1">
    <property type="nucleotide sequence ID" value="XM_014295152.1"/>
</dbReference>
<evidence type="ECO:0000256" key="6">
    <source>
        <dbReference type="ARBA" id="ARBA00022840"/>
    </source>
</evidence>
<evidence type="ECO:0000256" key="8">
    <source>
        <dbReference type="ARBA" id="ARBA00023137"/>
    </source>
</evidence>
<dbReference type="eggNOG" id="KOG1095">
    <property type="taxonomic scope" value="Eukaryota"/>
</dbReference>
<feature type="compositionally biased region" description="Low complexity" evidence="11">
    <location>
        <begin position="963"/>
        <end position="991"/>
    </location>
</feature>
<evidence type="ECO:0000313" key="14">
    <source>
        <dbReference type="Proteomes" id="UP000054560"/>
    </source>
</evidence>